<dbReference type="AlphaFoldDB" id="A0A833H294"/>
<dbReference type="InterPro" id="IPR002931">
    <property type="entry name" value="Transglutaminase-like"/>
</dbReference>
<evidence type="ECO:0000313" key="3">
    <source>
        <dbReference type="Proteomes" id="UP000460298"/>
    </source>
</evidence>
<feature type="domain" description="Transglutaminase-like" evidence="1">
    <location>
        <begin position="27"/>
        <end position="103"/>
    </location>
</feature>
<organism evidence="2 3">
    <name type="scientific">Leptonema illini</name>
    <dbReference type="NCBI Taxonomy" id="183"/>
    <lineage>
        <taxon>Bacteria</taxon>
        <taxon>Pseudomonadati</taxon>
        <taxon>Spirochaetota</taxon>
        <taxon>Spirochaetia</taxon>
        <taxon>Leptospirales</taxon>
        <taxon>Leptospiraceae</taxon>
        <taxon>Leptonema</taxon>
    </lineage>
</organism>
<dbReference type="Proteomes" id="UP000460298">
    <property type="component" value="Unassembled WGS sequence"/>
</dbReference>
<protein>
    <submittedName>
        <fullName evidence="2">Transglutaminase domain-containing protein</fullName>
    </submittedName>
</protein>
<name>A0A833H294_9LEPT</name>
<dbReference type="SUPFAM" id="SSF54001">
    <property type="entry name" value="Cysteine proteinases"/>
    <property type="match status" value="1"/>
</dbReference>
<accession>A0A833H294</accession>
<proteinExistence type="predicted"/>
<gene>
    <name evidence="2" type="ORF">F9K24_07720</name>
</gene>
<sequence length="222" mass="25403">MLQKDSDDPSLSSTEFFDFESAEMQAFLDRVTPVDAAPLERLKAAYIAVRDGIAYNPYRIPLQREYYRASRICRMKRAYCIPKSLLFAACARALGFRSWIGLADVVNHLSSQRFIEYLGTNVFAYHGYAVVEVNGRRLKATPVFDAKLCAKFGVAPLDFDGENDALFQQYDGKGHRFMEYIRERGEFDEFPFEEVMRGLAETYPHLIGNQVDGDFMNETPAR</sequence>
<evidence type="ECO:0000313" key="2">
    <source>
        <dbReference type="EMBL" id="KAB2933226.1"/>
    </source>
</evidence>
<comment type="caution">
    <text evidence="2">The sequence shown here is derived from an EMBL/GenBank/DDBJ whole genome shotgun (WGS) entry which is preliminary data.</text>
</comment>
<evidence type="ECO:0000259" key="1">
    <source>
        <dbReference type="Pfam" id="PF01841"/>
    </source>
</evidence>
<dbReference type="InterPro" id="IPR038765">
    <property type="entry name" value="Papain-like_cys_pep_sf"/>
</dbReference>
<reference evidence="2 3" key="1">
    <citation type="submission" date="2019-10" db="EMBL/GenBank/DDBJ databases">
        <title>Extracellular Electron Transfer in a Candidatus Methanoperedens spp. Enrichment Culture.</title>
        <authorList>
            <person name="Berger S."/>
            <person name="Rangel Shaw D."/>
            <person name="Berben T."/>
            <person name="In 'T Zandt M."/>
            <person name="Frank J."/>
            <person name="Reimann J."/>
            <person name="Jetten M.S.M."/>
            <person name="Welte C.U."/>
        </authorList>
    </citation>
    <scope>NUCLEOTIDE SEQUENCE [LARGE SCALE GENOMIC DNA]</scope>
    <source>
        <strain evidence="2">SB12</strain>
    </source>
</reference>
<dbReference type="EMBL" id="WBUI01000006">
    <property type="protein sequence ID" value="KAB2933226.1"/>
    <property type="molecule type" value="Genomic_DNA"/>
</dbReference>
<dbReference type="Pfam" id="PF01841">
    <property type="entry name" value="Transglut_core"/>
    <property type="match status" value="1"/>
</dbReference>